<feature type="compositionally biased region" description="Basic and acidic residues" evidence="1">
    <location>
        <begin position="321"/>
        <end position="337"/>
    </location>
</feature>
<evidence type="ECO:0000259" key="2">
    <source>
        <dbReference type="Pfam" id="PF14111"/>
    </source>
</evidence>
<feature type="region of interest" description="Disordered" evidence="1">
    <location>
        <begin position="321"/>
        <end position="346"/>
    </location>
</feature>
<name>A0A484NIT0_9ASTE</name>
<accession>A0A484NIT0</accession>
<organism evidence="3 4">
    <name type="scientific">Cuscuta campestris</name>
    <dbReference type="NCBI Taxonomy" id="132261"/>
    <lineage>
        <taxon>Eukaryota</taxon>
        <taxon>Viridiplantae</taxon>
        <taxon>Streptophyta</taxon>
        <taxon>Embryophyta</taxon>
        <taxon>Tracheophyta</taxon>
        <taxon>Spermatophyta</taxon>
        <taxon>Magnoliopsida</taxon>
        <taxon>eudicotyledons</taxon>
        <taxon>Gunneridae</taxon>
        <taxon>Pentapetalae</taxon>
        <taxon>asterids</taxon>
        <taxon>lamiids</taxon>
        <taxon>Solanales</taxon>
        <taxon>Convolvulaceae</taxon>
        <taxon>Cuscuteae</taxon>
        <taxon>Cuscuta</taxon>
        <taxon>Cuscuta subgen. Grammica</taxon>
        <taxon>Cuscuta sect. Cleistogrammica</taxon>
    </lineage>
</organism>
<dbReference type="Proteomes" id="UP000595140">
    <property type="component" value="Unassembled WGS sequence"/>
</dbReference>
<sequence length="396" mass="45684">MPRSQTKKPQAHPRGGLQKQKPNEEKGESPEKDHLVIGDQESDLKGDDKAEEKDKEENLVQKLEDIGQPKTYAEAVGRSEESEGKLTFVEAEEADGNKYARINDEDVLQTENYWEDTAIVCVLGANPPQPVMEGFIGRIWKQYQIDEIKFLKPGQYVVRFGSEKERDEAIQRIYYQFDNKPVYVRSWKPGCVVDVKNLMDIPIWIQLPGLESKYWSLTALSKIGSLIGKPIKADKATTSRTKLDYARLQIAVSANQLFPEKIMFVDENNRLIHLSVKYEWKPISCTKCSKLGHEEDMCRKKEMKGNQKLVWKPKITKEKYEQEKEESDVQKQNRGLDTEGNQEGIENQNEGFIPVSKKKAARPVQKWEEEQFIHHGICLNRDLVEAPYKGHYPFLQ</sequence>
<gene>
    <name evidence="3" type="ORF">CCAM_LOCUS41520</name>
</gene>
<feature type="compositionally biased region" description="Basic residues" evidence="1">
    <location>
        <begin position="1"/>
        <end position="11"/>
    </location>
</feature>
<feature type="compositionally biased region" description="Basic and acidic residues" evidence="1">
    <location>
        <begin position="21"/>
        <end position="67"/>
    </location>
</feature>
<reference evidence="3 4" key="1">
    <citation type="submission" date="2018-04" db="EMBL/GenBank/DDBJ databases">
        <authorList>
            <person name="Vogel A."/>
        </authorList>
    </citation>
    <scope>NUCLEOTIDE SEQUENCE [LARGE SCALE GENOMIC DNA]</scope>
</reference>
<keyword evidence="4" id="KW-1185">Reference proteome</keyword>
<evidence type="ECO:0000256" key="1">
    <source>
        <dbReference type="SAM" id="MobiDB-lite"/>
    </source>
</evidence>
<protein>
    <recommendedName>
        <fullName evidence="2">DUF4283 domain-containing protein</fullName>
    </recommendedName>
</protein>
<evidence type="ECO:0000313" key="4">
    <source>
        <dbReference type="Proteomes" id="UP000595140"/>
    </source>
</evidence>
<dbReference type="Pfam" id="PF14111">
    <property type="entry name" value="DUF4283"/>
    <property type="match status" value="1"/>
</dbReference>
<proteinExistence type="predicted"/>
<feature type="region of interest" description="Disordered" evidence="1">
    <location>
        <begin position="1"/>
        <end position="84"/>
    </location>
</feature>
<dbReference type="PANTHER" id="PTHR33233">
    <property type="entry name" value="ENDONUCLEASE/EXONUCLEASE/PHOSPHATASE"/>
    <property type="match status" value="1"/>
</dbReference>
<dbReference type="OrthoDB" id="851886at2759"/>
<dbReference type="InterPro" id="IPR025558">
    <property type="entry name" value="DUF4283"/>
</dbReference>
<dbReference type="PANTHER" id="PTHR33233:SF14">
    <property type="entry name" value="ENDONUCLEASE_EXONUCLEASE_PHOSPHATASE"/>
    <property type="match status" value="1"/>
</dbReference>
<dbReference type="EMBL" id="OOIL02006673">
    <property type="protein sequence ID" value="VFQ99744.1"/>
    <property type="molecule type" value="Genomic_DNA"/>
</dbReference>
<dbReference type="AlphaFoldDB" id="A0A484NIT0"/>
<feature type="domain" description="DUF4283" evidence="2">
    <location>
        <begin position="112"/>
        <end position="192"/>
    </location>
</feature>
<evidence type="ECO:0000313" key="3">
    <source>
        <dbReference type="EMBL" id="VFQ99744.1"/>
    </source>
</evidence>